<evidence type="ECO:0000313" key="1">
    <source>
        <dbReference type="EnsemblPlants" id="KQK87637"/>
    </source>
</evidence>
<reference evidence="2" key="1">
    <citation type="journal article" date="2012" name="Nat. Biotechnol.">
        <title>Reference genome sequence of the model plant Setaria.</title>
        <authorList>
            <person name="Bennetzen J.L."/>
            <person name="Schmutz J."/>
            <person name="Wang H."/>
            <person name="Percifield R."/>
            <person name="Hawkins J."/>
            <person name="Pontaroli A.C."/>
            <person name="Estep M."/>
            <person name="Feng L."/>
            <person name="Vaughn J.N."/>
            <person name="Grimwood J."/>
            <person name="Jenkins J."/>
            <person name="Barry K."/>
            <person name="Lindquist E."/>
            <person name="Hellsten U."/>
            <person name="Deshpande S."/>
            <person name="Wang X."/>
            <person name="Wu X."/>
            <person name="Mitros T."/>
            <person name="Triplett J."/>
            <person name="Yang X."/>
            <person name="Ye C.Y."/>
            <person name="Mauro-Herrera M."/>
            <person name="Wang L."/>
            <person name="Li P."/>
            <person name="Sharma M."/>
            <person name="Sharma R."/>
            <person name="Ronald P.C."/>
            <person name="Panaud O."/>
            <person name="Kellogg E.A."/>
            <person name="Brutnell T.P."/>
            <person name="Doust A.N."/>
            <person name="Tuskan G.A."/>
            <person name="Rokhsar D."/>
            <person name="Devos K.M."/>
        </authorList>
    </citation>
    <scope>NUCLEOTIDE SEQUENCE [LARGE SCALE GENOMIC DNA]</scope>
    <source>
        <strain evidence="2">cv. Yugu1</strain>
    </source>
</reference>
<dbReference type="HOGENOM" id="CLU_2762654_0_0_1"/>
<dbReference type="AlphaFoldDB" id="K4AN85"/>
<protein>
    <submittedName>
        <fullName evidence="1">Uncharacterized protein</fullName>
    </submittedName>
</protein>
<dbReference type="Proteomes" id="UP000004995">
    <property type="component" value="Unassembled WGS sequence"/>
</dbReference>
<organism evidence="1 2">
    <name type="scientific">Setaria italica</name>
    <name type="common">Foxtail millet</name>
    <name type="synonym">Panicum italicum</name>
    <dbReference type="NCBI Taxonomy" id="4555"/>
    <lineage>
        <taxon>Eukaryota</taxon>
        <taxon>Viridiplantae</taxon>
        <taxon>Streptophyta</taxon>
        <taxon>Embryophyta</taxon>
        <taxon>Tracheophyta</taxon>
        <taxon>Spermatophyta</taxon>
        <taxon>Magnoliopsida</taxon>
        <taxon>Liliopsida</taxon>
        <taxon>Poales</taxon>
        <taxon>Poaceae</taxon>
        <taxon>PACMAD clade</taxon>
        <taxon>Panicoideae</taxon>
        <taxon>Panicodae</taxon>
        <taxon>Paniceae</taxon>
        <taxon>Cenchrinae</taxon>
        <taxon>Setaria</taxon>
    </lineage>
</organism>
<dbReference type="EnsemblPlants" id="KQK87637">
    <property type="protein sequence ID" value="KQK87637"/>
    <property type="gene ID" value="SETIT_040382mg"/>
</dbReference>
<keyword evidence="2" id="KW-1185">Reference proteome</keyword>
<dbReference type="EMBL" id="AGNK02005424">
    <property type="status" value="NOT_ANNOTATED_CDS"/>
    <property type="molecule type" value="Genomic_DNA"/>
</dbReference>
<reference evidence="1" key="2">
    <citation type="submission" date="2018-08" db="UniProtKB">
        <authorList>
            <consortium name="EnsemblPlants"/>
        </authorList>
    </citation>
    <scope>IDENTIFICATION</scope>
    <source>
        <strain evidence="1">Yugu1</strain>
    </source>
</reference>
<proteinExistence type="predicted"/>
<dbReference type="InParanoid" id="K4AN85"/>
<evidence type="ECO:0000313" key="2">
    <source>
        <dbReference type="Proteomes" id="UP000004995"/>
    </source>
</evidence>
<name>K4AN85_SETIT</name>
<sequence length="70" mass="8122">MDSPTARIFFHFRLVMEATDHGGILPQRCSSMGNDNDDGKRRRICEGSWVRRMLQDAKGCNLFVISFLWM</sequence>
<accession>K4AN85</accession>
<dbReference type="Gramene" id="KQK87637">
    <property type="protein sequence ID" value="KQK87637"/>
    <property type="gene ID" value="SETIT_040382mg"/>
</dbReference>